<dbReference type="EMBL" id="KN817540">
    <property type="protein sequence ID" value="KJA23854.1"/>
    <property type="molecule type" value="Genomic_DNA"/>
</dbReference>
<keyword evidence="4" id="KW-1185">Reference proteome</keyword>
<dbReference type="OrthoDB" id="5373615at2759"/>
<dbReference type="PANTHER" id="PTHR31796">
    <property type="entry name" value="SUZ DOMAIN-CONTAINING PROTEIN 1"/>
    <property type="match status" value="1"/>
</dbReference>
<evidence type="ECO:0000256" key="1">
    <source>
        <dbReference type="SAM" id="MobiDB-lite"/>
    </source>
</evidence>
<feature type="compositionally biased region" description="Polar residues" evidence="1">
    <location>
        <begin position="229"/>
        <end position="239"/>
    </location>
</feature>
<dbReference type="PROSITE" id="PS51673">
    <property type="entry name" value="SUZ"/>
    <property type="match status" value="1"/>
</dbReference>
<feature type="region of interest" description="Disordered" evidence="1">
    <location>
        <begin position="99"/>
        <end position="239"/>
    </location>
</feature>
<feature type="compositionally biased region" description="Low complexity" evidence="1">
    <location>
        <begin position="124"/>
        <end position="138"/>
    </location>
</feature>
<dbReference type="OMA" id="WNDANTK"/>
<feature type="region of interest" description="Disordered" evidence="1">
    <location>
        <begin position="1"/>
        <end position="76"/>
    </location>
</feature>
<feature type="compositionally biased region" description="Polar residues" evidence="1">
    <location>
        <begin position="175"/>
        <end position="187"/>
    </location>
</feature>
<protein>
    <recommendedName>
        <fullName evidence="2">SUZ domain-containing protein</fullName>
    </recommendedName>
</protein>
<dbReference type="STRING" id="945553.A0A0D2NYP4"/>
<proteinExistence type="predicted"/>
<evidence type="ECO:0000313" key="4">
    <source>
        <dbReference type="Proteomes" id="UP000054270"/>
    </source>
</evidence>
<dbReference type="Pfam" id="PF12752">
    <property type="entry name" value="SUZ"/>
    <property type="match status" value="1"/>
</dbReference>
<feature type="compositionally biased region" description="Acidic residues" evidence="1">
    <location>
        <begin position="56"/>
        <end position="68"/>
    </location>
</feature>
<gene>
    <name evidence="3" type="ORF">HYPSUDRAFT_560831</name>
</gene>
<dbReference type="InterPro" id="IPR039228">
    <property type="entry name" value="SZRD1"/>
</dbReference>
<sequence length="239" mass="25484">MSASPFLSERLVGAGGRALSSPTRYTDSWEEEPRQPSVASSSENRLRASAPTIVPDDWELDDEEEEEATGISLEEKNKQIWEDANLKIHHPMPTLVISRGASTSVSTPSLPLNQPPPMKILKRPSASASPSSTNTSTPVGETFREREARYQVARERIFGVSSEQAADSADPATKAQGSSRKANSPASPLSPATKVVRNPRGPPNTTSGAVPENGFKGRRKPSTPVGEASSATSLTNLPV</sequence>
<feature type="domain" description="SUZ" evidence="2">
    <location>
        <begin position="91"/>
        <end position="162"/>
    </location>
</feature>
<feature type="compositionally biased region" description="Basic and acidic residues" evidence="1">
    <location>
        <begin position="142"/>
        <end position="157"/>
    </location>
</feature>
<accession>A0A0D2NYP4</accession>
<evidence type="ECO:0000313" key="3">
    <source>
        <dbReference type="EMBL" id="KJA23854.1"/>
    </source>
</evidence>
<name>A0A0D2NYP4_HYPSF</name>
<dbReference type="PANTHER" id="PTHR31796:SF2">
    <property type="entry name" value="SUZ DOMAIN-CONTAINING PROTEIN 1"/>
    <property type="match status" value="1"/>
</dbReference>
<dbReference type="AlphaFoldDB" id="A0A0D2NYP4"/>
<dbReference type="InterPro" id="IPR024771">
    <property type="entry name" value="SUZ"/>
</dbReference>
<feature type="compositionally biased region" description="Polar residues" evidence="1">
    <location>
        <begin position="100"/>
        <end position="112"/>
    </location>
</feature>
<evidence type="ECO:0000259" key="2">
    <source>
        <dbReference type="PROSITE" id="PS51673"/>
    </source>
</evidence>
<reference evidence="4" key="1">
    <citation type="submission" date="2014-04" db="EMBL/GenBank/DDBJ databases">
        <title>Evolutionary Origins and Diversification of the Mycorrhizal Mutualists.</title>
        <authorList>
            <consortium name="DOE Joint Genome Institute"/>
            <consortium name="Mycorrhizal Genomics Consortium"/>
            <person name="Kohler A."/>
            <person name="Kuo A."/>
            <person name="Nagy L.G."/>
            <person name="Floudas D."/>
            <person name="Copeland A."/>
            <person name="Barry K.W."/>
            <person name="Cichocki N."/>
            <person name="Veneault-Fourrey C."/>
            <person name="LaButti K."/>
            <person name="Lindquist E.A."/>
            <person name="Lipzen A."/>
            <person name="Lundell T."/>
            <person name="Morin E."/>
            <person name="Murat C."/>
            <person name="Riley R."/>
            <person name="Ohm R."/>
            <person name="Sun H."/>
            <person name="Tunlid A."/>
            <person name="Henrissat B."/>
            <person name="Grigoriev I.V."/>
            <person name="Hibbett D.S."/>
            <person name="Martin F."/>
        </authorList>
    </citation>
    <scope>NUCLEOTIDE SEQUENCE [LARGE SCALE GENOMIC DNA]</scope>
    <source>
        <strain evidence="4">FD-334 SS-4</strain>
    </source>
</reference>
<organism evidence="3 4">
    <name type="scientific">Hypholoma sublateritium (strain FD-334 SS-4)</name>
    <dbReference type="NCBI Taxonomy" id="945553"/>
    <lineage>
        <taxon>Eukaryota</taxon>
        <taxon>Fungi</taxon>
        <taxon>Dikarya</taxon>
        <taxon>Basidiomycota</taxon>
        <taxon>Agaricomycotina</taxon>
        <taxon>Agaricomycetes</taxon>
        <taxon>Agaricomycetidae</taxon>
        <taxon>Agaricales</taxon>
        <taxon>Agaricineae</taxon>
        <taxon>Strophariaceae</taxon>
        <taxon>Hypholoma</taxon>
    </lineage>
</organism>
<dbReference type="Proteomes" id="UP000054270">
    <property type="component" value="Unassembled WGS sequence"/>
</dbReference>